<dbReference type="Proteomes" id="UP001500967">
    <property type="component" value="Unassembled WGS sequence"/>
</dbReference>
<dbReference type="RefSeq" id="WP_344651317.1">
    <property type="nucleotide sequence ID" value="NZ_BAAAGX010000018.1"/>
</dbReference>
<evidence type="ECO:0000313" key="3">
    <source>
        <dbReference type="EMBL" id="GAA0258522.1"/>
    </source>
</evidence>
<reference evidence="4" key="1">
    <citation type="journal article" date="2019" name="Int. J. Syst. Evol. Microbiol.">
        <title>The Global Catalogue of Microorganisms (GCM) 10K type strain sequencing project: providing services to taxonomists for standard genome sequencing and annotation.</title>
        <authorList>
            <consortium name="The Broad Institute Genomics Platform"/>
            <consortium name="The Broad Institute Genome Sequencing Center for Infectious Disease"/>
            <person name="Wu L."/>
            <person name="Ma J."/>
        </authorList>
    </citation>
    <scope>NUCLEOTIDE SEQUENCE [LARGE SCALE GENOMIC DNA]</scope>
    <source>
        <strain evidence="4">JCM 10425</strain>
    </source>
</reference>
<evidence type="ECO:0008006" key="5">
    <source>
        <dbReference type="Google" id="ProtNLM"/>
    </source>
</evidence>
<feature type="transmembrane region" description="Helical" evidence="1">
    <location>
        <begin position="153"/>
        <end position="173"/>
    </location>
</feature>
<comment type="caution">
    <text evidence="3">The sequence shown here is derived from an EMBL/GenBank/DDBJ whole genome shotgun (WGS) entry which is preliminary data.</text>
</comment>
<organism evidence="3 4">
    <name type="scientific">Cryptosporangium japonicum</name>
    <dbReference type="NCBI Taxonomy" id="80872"/>
    <lineage>
        <taxon>Bacteria</taxon>
        <taxon>Bacillati</taxon>
        <taxon>Actinomycetota</taxon>
        <taxon>Actinomycetes</taxon>
        <taxon>Cryptosporangiales</taxon>
        <taxon>Cryptosporangiaceae</taxon>
        <taxon>Cryptosporangium</taxon>
    </lineage>
</organism>
<dbReference type="EMBL" id="BAAAGX010000018">
    <property type="protein sequence ID" value="GAA0258522.1"/>
    <property type="molecule type" value="Genomic_DNA"/>
</dbReference>
<name>A0ABP3EEV1_9ACTN</name>
<feature type="chain" id="PRO_5047123855" description="Capsular polysaccharide biosynthesis protein" evidence="2">
    <location>
        <begin position="28"/>
        <end position="190"/>
    </location>
</feature>
<evidence type="ECO:0000256" key="2">
    <source>
        <dbReference type="SAM" id="SignalP"/>
    </source>
</evidence>
<evidence type="ECO:0000313" key="4">
    <source>
        <dbReference type="Proteomes" id="UP001500967"/>
    </source>
</evidence>
<feature type="signal peptide" evidence="2">
    <location>
        <begin position="1"/>
        <end position="27"/>
    </location>
</feature>
<evidence type="ECO:0000256" key="1">
    <source>
        <dbReference type="SAM" id="Phobius"/>
    </source>
</evidence>
<keyword evidence="4" id="KW-1185">Reference proteome</keyword>
<proteinExistence type="predicted"/>
<protein>
    <recommendedName>
        <fullName evidence="5">Capsular polysaccharide biosynthesis protein</fullName>
    </recommendedName>
</protein>
<accession>A0ABP3EEV1</accession>
<keyword evidence="1" id="KW-0812">Transmembrane</keyword>
<gene>
    <name evidence="3" type="ORF">GCM10009539_49830</name>
</gene>
<keyword evidence="2" id="KW-0732">Signal</keyword>
<sequence>MNRGSPLALVVALVLCLGATTVGYVHAQPDAYTSTAVLSLSPRDPGEVGSDDLTLATSRYVAYLSAPATLDALAVTLGIRAGTIAKSTTVVQQPGTVNLRIGVTGPDARDGAEIANALARAGVRQSVDDGQVVVDLIVPAVVPSAPSGPPRTLLYLVSGAGVLCLAVLALLALGYARQRAPGEVDEVGVG</sequence>
<keyword evidence="1" id="KW-0472">Membrane</keyword>
<keyword evidence="1" id="KW-1133">Transmembrane helix</keyword>